<dbReference type="Gene3D" id="3.20.110.10">
    <property type="entry name" value="Glycoside hydrolase 38, N terminal domain"/>
    <property type="match status" value="1"/>
</dbReference>
<dbReference type="InterPro" id="IPR011013">
    <property type="entry name" value="Gal_mutarotase_sf_dom"/>
</dbReference>
<accession>A0A226F345</accession>
<reference evidence="11 12" key="1">
    <citation type="submission" date="2015-12" db="EMBL/GenBank/DDBJ databases">
        <title>The genome of Folsomia candida.</title>
        <authorList>
            <person name="Faddeeva A."/>
            <person name="Derks M.F."/>
            <person name="Anvar Y."/>
            <person name="Smit S."/>
            <person name="Van Straalen N."/>
            <person name="Roelofs D."/>
        </authorList>
    </citation>
    <scope>NUCLEOTIDE SEQUENCE [LARGE SCALE GENOMIC DNA]</scope>
    <source>
        <strain evidence="11 12">VU population</strain>
        <tissue evidence="11">Whole body</tissue>
    </source>
</reference>
<dbReference type="SUPFAM" id="SSF74650">
    <property type="entry name" value="Galactose mutarotase-like"/>
    <property type="match status" value="1"/>
</dbReference>
<dbReference type="PANTHER" id="PTHR11607">
    <property type="entry name" value="ALPHA-MANNOSIDASE"/>
    <property type="match status" value="1"/>
</dbReference>
<dbReference type="GO" id="GO:0046872">
    <property type="term" value="F:metal ion binding"/>
    <property type="evidence" value="ECO:0007669"/>
    <property type="project" value="UniProtKB-KW"/>
</dbReference>
<dbReference type="InterPro" id="IPR013780">
    <property type="entry name" value="Glyco_hydro_b"/>
</dbReference>
<evidence type="ECO:0000256" key="8">
    <source>
        <dbReference type="ARBA" id="ARBA00093232"/>
    </source>
</evidence>
<protein>
    <recommendedName>
        <fullName evidence="9">Alpha-mannosidase</fullName>
        <ecNumber evidence="9">3.2.1.-</ecNumber>
    </recommendedName>
</protein>
<dbReference type="GO" id="GO:0030246">
    <property type="term" value="F:carbohydrate binding"/>
    <property type="evidence" value="ECO:0007669"/>
    <property type="project" value="InterPro"/>
</dbReference>
<dbReference type="Pfam" id="PF09261">
    <property type="entry name" value="Alpha-mann_mid"/>
    <property type="match status" value="1"/>
</dbReference>
<proteinExistence type="inferred from homology"/>
<evidence type="ECO:0000256" key="4">
    <source>
        <dbReference type="ARBA" id="ARBA00022801"/>
    </source>
</evidence>
<dbReference type="InterPro" id="IPR050843">
    <property type="entry name" value="Glycosyl_Hydrlase_38"/>
</dbReference>
<dbReference type="AlphaFoldDB" id="A0A226F345"/>
<dbReference type="OrthoDB" id="10261055at2759"/>
<dbReference type="EC" id="3.2.1.-" evidence="9"/>
<dbReference type="GO" id="GO:0006013">
    <property type="term" value="P:mannose metabolic process"/>
    <property type="evidence" value="ECO:0007669"/>
    <property type="project" value="InterPro"/>
</dbReference>
<dbReference type="InterPro" id="IPR027291">
    <property type="entry name" value="Glyco_hydro_38_N_sf"/>
</dbReference>
<keyword evidence="3 9" id="KW-0479">Metal-binding</keyword>
<evidence type="ECO:0000256" key="9">
    <source>
        <dbReference type="RuleBase" id="RU361199"/>
    </source>
</evidence>
<evidence type="ECO:0000256" key="7">
    <source>
        <dbReference type="ARBA" id="ARBA00059516"/>
    </source>
</evidence>
<evidence type="ECO:0000256" key="6">
    <source>
        <dbReference type="ARBA" id="ARBA00023295"/>
    </source>
</evidence>
<dbReference type="SMART" id="SM00872">
    <property type="entry name" value="Alpha-mann_mid"/>
    <property type="match status" value="1"/>
</dbReference>
<keyword evidence="4 9" id="KW-0378">Hydrolase</keyword>
<dbReference type="OMA" id="GDPPEFY"/>
<dbReference type="InterPro" id="IPR011682">
    <property type="entry name" value="Glyco_hydro_38_C"/>
</dbReference>
<dbReference type="SUPFAM" id="SSF88713">
    <property type="entry name" value="Glycoside hydrolase/deacetylase"/>
    <property type="match status" value="1"/>
</dbReference>
<dbReference type="Pfam" id="PF07748">
    <property type="entry name" value="Glyco_hydro_38C"/>
    <property type="match status" value="1"/>
</dbReference>
<dbReference type="FunFam" id="3.20.110.10:FF:000007">
    <property type="entry name" value="Alpha-mannosidase"/>
    <property type="match status" value="1"/>
</dbReference>
<dbReference type="Gene3D" id="1.20.1270.50">
    <property type="entry name" value="Glycoside hydrolase family 38, central domain"/>
    <property type="match status" value="1"/>
</dbReference>
<dbReference type="InterPro" id="IPR037094">
    <property type="entry name" value="Glyco_hydro_38_cen_sf"/>
</dbReference>
<dbReference type="GO" id="GO:0004572">
    <property type="term" value="F:mannosyl-oligosaccharide 1,3-1,6-alpha-mannosidase activity"/>
    <property type="evidence" value="ECO:0007669"/>
    <property type="project" value="UniProtKB-EC"/>
</dbReference>
<comment type="similarity">
    <text evidence="1 9">Belongs to the glycosyl hydrolase 38 family.</text>
</comment>
<feature type="domain" description="Glycoside hydrolase family 38 central" evidence="10">
    <location>
        <begin position="502"/>
        <end position="590"/>
    </location>
</feature>
<dbReference type="GO" id="GO:0000139">
    <property type="term" value="C:Golgi membrane"/>
    <property type="evidence" value="ECO:0007669"/>
    <property type="project" value="TreeGrafter"/>
</dbReference>
<comment type="cofactor">
    <cofactor evidence="9">
        <name>Zn(2+)</name>
        <dbReference type="ChEBI" id="CHEBI:29105"/>
    </cofactor>
    <text evidence="9">Binds 1 zinc ion per subunit.</text>
</comment>
<dbReference type="GO" id="GO:0006491">
    <property type="term" value="P:N-glycan processing"/>
    <property type="evidence" value="ECO:0007669"/>
    <property type="project" value="TreeGrafter"/>
</dbReference>
<keyword evidence="5 9" id="KW-0862">Zinc</keyword>
<evidence type="ECO:0000256" key="2">
    <source>
        <dbReference type="ARBA" id="ARBA00011748"/>
    </source>
</evidence>
<comment type="catalytic activity">
    <reaction evidence="8">
        <text>N(4)-{beta-D-GlcNAc-(1-&gt;2)-alpha-D-Man-(1-&gt;3)-[alpha-D-Man-(1-&gt;3)-[alpha-D-Man-(1-&gt;6)]-alpha-D-Man-(1-&gt;6)]-beta-D-Man-(1-&gt;4)-beta-D-GlcNAc-(1-&gt;4)-beta-D-GlcNAc}-L-asparaginyl-[protein] + 2 H2O = 2 alpha-D-mannopyranose + an N(4)-{beta-D-GlcNAc-(1-&gt;2)-alpha-D-Man-(1-&gt;3)-[alpha-D-Man-(1-&gt;6)]-beta-D-Man-(1-&gt;4)-beta-D-GlcNAc-(1-&gt;4)-beta-D-GlcNAc}-L-asparaginyl-[protein]</text>
        <dbReference type="Rhea" id="RHEA:56052"/>
        <dbReference type="Rhea" id="RHEA-COMP:14368"/>
        <dbReference type="Rhea" id="RHEA-COMP:14369"/>
        <dbReference type="ChEBI" id="CHEBI:15377"/>
        <dbReference type="ChEBI" id="CHEBI:28729"/>
        <dbReference type="ChEBI" id="CHEBI:60615"/>
        <dbReference type="ChEBI" id="CHEBI:60625"/>
        <dbReference type="EC" id="3.2.1.114"/>
    </reaction>
</comment>
<sequence length="1193" mass="136043">MPVKLGSLFKPRNVRTIILLLVLITLVFALYQLILGSASETGPTIFVPLETNSRSHKYQEKIVETLNQITKLDGSSKSRPHQQISKKNNVPSTELNLIPRYNKGFASAAAKYEKDGRCPKSQILFRPDIDATEFYPDLEFDGDWIRGKEYWNSFFEQRYKTAKNSNKTPPLKVFVVPHSHNDPGWLKTFEDYYTMQTRHVLDNAVEKLTEFKNMTFLWSEISFLSKWWQDTHPRKRALLKNLVKEGRLEIVTGGWVMTDESTVNLYSMIDQLIEGQQWVKMHLDVVPKTSWSVDPFGHGSVLPYLLKNSGIDGMVIQRIHYGWKKWMMDRQSSDFQWVQRWDAANKHGILAHNAPFDIYSIKHSCGPQPQICLNFDFKSITGEYSENSMIMQPITKNNVKEKAELMLEQYGRTASLFPHNMALISLGDDFRFVQQIEWDQQYTNYMQLFNYINSHKEYYNAEVKFGTVADYFDALRDTNYVPLKFSGDFHVYSDIFSDGRPAYWSGYYSTRPFWKKFHREVENSVRGAEIVFTFANILANQKRLNHSQQVLTRVYEDLIVARRWLALFAHHDACTGTSKANTMTDYGNKLLEAFTLSKRVQMNSIETILYGNPDSGILTTDLEIDGFGEQPKQIPIAFENPSGIKKVVVYNTLTRHRYQLITFVVTTPHIEVVGPSGEFIQAQLNPVLDTTSGTMRLSADVFELSFLASLAPLSLSVFQIRKSTPTGEHNAIHAQVYCKACTSVHGIFEINEIQTGDIQLNNDKIQVLFNRNSGMIMSMTKVKENITIAVNMKFGSYSSVNFRSGAYLLMPDVQSEHEIPFPNTHAKLIIISGPISSELSLFHDPLLLSSKILHAGDNRMLEAVYIQNQVDLKEHNGEIYMRFDTDLKSVSKVRVHERPVEVDDIPIILETESDPTHQPTFYTDQGGFTVEKRIKVPKIKYEGNNYPVNTMAFVQDDARKQRFTILVDRSHGFSSMKSGRLETLVERRTVYDDARGMGEGVTDNRPTTSNYVIMLEKLGPSDKVRHAEHDYRNYQPTLAAHHNSQELSYPAFSYLVNDDVAGVSSQKVSSAVEIFPFLSQEIPCDAHLINLRTVTDSTYNPDLNFPSRQALLIVQKLGYLCTSNDGEKPGCGNSNPKSLFYPQTKFNGITVKSMSHSNLAGVDHNLNTKGLISNLHDITTEPYEISTVIVTFS</sequence>
<dbReference type="PANTHER" id="PTHR11607:SF70">
    <property type="entry name" value="ALPHA-MANNOSIDASE"/>
    <property type="match status" value="1"/>
</dbReference>
<evidence type="ECO:0000256" key="3">
    <source>
        <dbReference type="ARBA" id="ARBA00022723"/>
    </source>
</evidence>
<dbReference type="FunFam" id="1.20.1270.50:FF:000001">
    <property type="entry name" value="Alpha-mannosidase"/>
    <property type="match status" value="1"/>
</dbReference>
<evidence type="ECO:0000256" key="1">
    <source>
        <dbReference type="ARBA" id="ARBA00009792"/>
    </source>
</evidence>
<dbReference type="InterPro" id="IPR015341">
    <property type="entry name" value="Glyco_hydro_38_cen"/>
</dbReference>
<organism evidence="11 12">
    <name type="scientific">Folsomia candida</name>
    <name type="common">Springtail</name>
    <dbReference type="NCBI Taxonomy" id="158441"/>
    <lineage>
        <taxon>Eukaryota</taxon>
        <taxon>Metazoa</taxon>
        <taxon>Ecdysozoa</taxon>
        <taxon>Arthropoda</taxon>
        <taxon>Hexapoda</taxon>
        <taxon>Collembola</taxon>
        <taxon>Entomobryomorpha</taxon>
        <taxon>Isotomoidea</taxon>
        <taxon>Isotomidae</taxon>
        <taxon>Proisotominae</taxon>
        <taxon>Folsomia</taxon>
    </lineage>
</organism>
<name>A0A226F345_FOLCA</name>
<dbReference type="InterPro" id="IPR000602">
    <property type="entry name" value="Glyco_hydro_38_N"/>
</dbReference>
<comment type="subunit">
    <text evidence="2">Homodimer; disulfide-linked.</text>
</comment>
<dbReference type="Gene3D" id="2.70.98.30">
    <property type="entry name" value="Golgi alpha-mannosidase II, domain 4"/>
    <property type="match status" value="1"/>
</dbReference>
<evidence type="ECO:0000313" key="12">
    <source>
        <dbReference type="Proteomes" id="UP000198287"/>
    </source>
</evidence>
<dbReference type="Proteomes" id="UP000198287">
    <property type="component" value="Unassembled WGS sequence"/>
</dbReference>
<dbReference type="EMBL" id="LNIX01000001">
    <property type="protein sequence ID" value="OXA64203.1"/>
    <property type="molecule type" value="Genomic_DNA"/>
</dbReference>
<gene>
    <name evidence="11" type="ORF">Fcan01_02379</name>
</gene>
<dbReference type="InterPro" id="IPR028995">
    <property type="entry name" value="Glyco_hydro_57/38_cen_sf"/>
</dbReference>
<evidence type="ECO:0000256" key="5">
    <source>
        <dbReference type="ARBA" id="ARBA00022833"/>
    </source>
</evidence>
<dbReference type="SUPFAM" id="SSF88688">
    <property type="entry name" value="Families 57/38 glycoside transferase middle domain"/>
    <property type="match status" value="1"/>
</dbReference>
<keyword evidence="12" id="KW-1185">Reference proteome</keyword>
<dbReference type="Gene3D" id="2.60.40.1180">
    <property type="entry name" value="Golgi alpha-mannosidase II"/>
    <property type="match status" value="1"/>
</dbReference>
<keyword evidence="6 9" id="KW-0326">Glycosidase</keyword>
<comment type="caution">
    <text evidence="11">The sequence shown here is derived from an EMBL/GenBank/DDBJ whole genome shotgun (WGS) entry which is preliminary data.</text>
</comment>
<evidence type="ECO:0000259" key="10">
    <source>
        <dbReference type="SMART" id="SM00872"/>
    </source>
</evidence>
<dbReference type="Pfam" id="PF01074">
    <property type="entry name" value="Glyco_hydro_38N"/>
    <property type="match status" value="1"/>
</dbReference>
<comment type="function">
    <text evidence="7">Catalyzes the first committed step in the biosynthesis of complex N-glycans. It controls conversion of high mannose to complex N-glycans; the final hydrolytic step in the N-glycan maturation pathway.</text>
</comment>
<dbReference type="InterPro" id="IPR011330">
    <property type="entry name" value="Glyco_hydro/deAcase_b/a-brl"/>
</dbReference>
<evidence type="ECO:0000313" key="11">
    <source>
        <dbReference type="EMBL" id="OXA64203.1"/>
    </source>
</evidence>